<feature type="non-terminal residue" evidence="1">
    <location>
        <position position="126"/>
    </location>
</feature>
<dbReference type="Proteomes" id="UP000031036">
    <property type="component" value="Unassembled WGS sequence"/>
</dbReference>
<sequence>MKINMSQSYVKGSEELPSKRIKIVHQPRRTTFHTFTTLQSSNLIASKSNENICRWRCFHICCTVTHHNQIFLFRKCLPAFEKAANACLSDHLRTRIACKFTFIKTRIITHIVEENLVSEYVLFRNV</sequence>
<dbReference type="EMBL" id="JPKZ01001952">
    <property type="protein sequence ID" value="KHN79013.1"/>
    <property type="molecule type" value="Genomic_DNA"/>
</dbReference>
<proteinExistence type="predicted"/>
<reference evidence="1 2" key="1">
    <citation type="submission" date="2014-11" db="EMBL/GenBank/DDBJ databases">
        <title>Genetic blueprint of the zoonotic pathogen Toxocara canis.</title>
        <authorList>
            <person name="Zhu X.-Q."/>
            <person name="Korhonen P.K."/>
            <person name="Cai H."/>
            <person name="Young N.D."/>
            <person name="Nejsum P."/>
            <person name="von Samson-Himmelstjerna G."/>
            <person name="Boag P.R."/>
            <person name="Tan P."/>
            <person name="Li Q."/>
            <person name="Min J."/>
            <person name="Yang Y."/>
            <person name="Wang X."/>
            <person name="Fang X."/>
            <person name="Hall R.S."/>
            <person name="Hofmann A."/>
            <person name="Sternberg P.W."/>
            <person name="Jex A.R."/>
            <person name="Gasser R.B."/>
        </authorList>
    </citation>
    <scope>NUCLEOTIDE SEQUENCE [LARGE SCALE GENOMIC DNA]</scope>
    <source>
        <strain evidence="1">PN_DK_2014</strain>
    </source>
</reference>
<evidence type="ECO:0000313" key="2">
    <source>
        <dbReference type="Proteomes" id="UP000031036"/>
    </source>
</evidence>
<evidence type="ECO:0000313" key="1">
    <source>
        <dbReference type="EMBL" id="KHN79013.1"/>
    </source>
</evidence>
<gene>
    <name evidence="1" type="ORF">Tcan_01481</name>
</gene>
<protein>
    <submittedName>
        <fullName evidence="1">Uncharacterized protein</fullName>
    </submittedName>
</protein>
<keyword evidence="2" id="KW-1185">Reference proteome</keyword>
<name>A0A0B2VBY4_TOXCA</name>
<comment type="caution">
    <text evidence="1">The sequence shown here is derived from an EMBL/GenBank/DDBJ whole genome shotgun (WGS) entry which is preliminary data.</text>
</comment>
<accession>A0A0B2VBY4</accession>
<dbReference type="AlphaFoldDB" id="A0A0B2VBY4"/>
<organism evidence="1 2">
    <name type="scientific">Toxocara canis</name>
    <name type="common">Canine roundworm</name>
    <dbReference type="NCBI Taxonomy" id="6265"/>
    <lineage>
        <taxon>Eukaryota</taxon>
        <taxon>Metazoa</taxon>
        <taxon>Ecdysozoa</taxon>
        <taxon>Nematoda</taxon>
        <taxon>Chromadorea</taxon>
        <taxon>Rhabditida</taxon>
        <taxon>Spirurina</taxon>
        <taxon>Ascaridomorpha</taxon>
        <taxon>Ascaridoidea</taxon>
        <taxon>Toxocaridae</taxon>
        <taxon>Toxocara</taxon>
    </lineage>
</organism>